<accession>A0AAN1WHG6</accession>
<dbReference type="Proteomes" id="UP001320119">
    <property type="component" value="Chromosome"/>
</dbReference>
<keyword evidence="1" id="KW-0472">Membrane</keyword>
<organism evidence="2 3">
    <name type="scientific">Marinagarivorans cellulosilyticus</name>
    <dbReference type="NCBI Taxonomy" id="2721545"/>
    <lineage>
        <taxon>Bacteria</taxon>
        <taxon>Pseudomonadati</taxon>
        <taxon>Pseudomonadota</taxon>
        <taxon>Gammaproteobacteria</taxon>
        <taxon>Cellvibrionales</taxon>
        <taxon>Cellvibrionaceae</taxon>
        <taxon>Marinagarivorans</taxon>
    </lineage>
</organism>
<keyword evidence="1" id="KW-1133">Transmembrane helix</keyword>
<feature type="transmembrane region" description="Helical" evidence="1">
    <location>
        <begin position="52"/>
        <end position="74"/>
    </location>
</feature>
<dbReference type="EMBL" id="AP023086">
    <property type="protein sequence ID" value="BCD97677.1"/>
    <property type="molecule type" value="Genomic_DNA"/>
</dbReference>
<protein>
    <submittedName>
        <fullName evidence="2">Uncharacterized protein</fullName>
    </submittedName>
</protein>
<feature type="transmembrane region" description="Helical" evidence="1">
    <location>
        <begin position="20"/>
        <end position="40"/>
    </location>
</feature>
<keyword evidence="3" id="KW-1185">Reference proteome</keyword>
<dbReference type="RefSeq" id="WP_236987140.1">
    <property type="nucleotide sequence ID" value="NZ_AP023086.1"/>
</dbReference>
<evidence type="ECO:0000313" key="3">
    <source>
        <dbReference type="Proteomes" id="UP001320119"/>
    </source>
</evidence>
<evidence type="ECO:0000256" key="1">
    <source>
        <dbReference type="SAM" id="Phobius"/>
    </source>
</evidence>
<keyword evidence="1" id="KW-0812">Transmembrane</keyword>
<dbReference type="KEGG" id="marq:MARGE09_P1878"/>
<dbReference type="PROSITE" id="PS51257">
    <property type="entry name" value="PROKAR_LIPOPROTEIN"/>
    <property type="match status" value="1"/>
</dbReference>
<dbReference type="AlphaFoldDB" id="A0AAN1WHG6"/>
<proteinExistence type="predicted"/>
<gene>
    <name evidence="2" type="ORF">MARGE09_P1878</name>
</gene>
<name>A0AAN1WHG6_9GAMM</name>
<evidence type="ECO:0000313" key="2">
    <source>
        <dbReference type="EMBL" id="BCD97677.1"/>
    </source>
</evidence>
<reference evidence="2 3" key="1">
    <citation type="journal article" date="2022" name="IScience">
        <title>An ultrasensitive nanofiber-based assay for enzymatic hydrolysis and deep-sea microbial degradation of cellulose.</title>
        <authorList>
            <person name="Tsudome M."/>
            <person name="Tachioka M."/>
            <person name="Miyazaki M."/>
            <person name="Uchimura K."/>
            <person name="Tsuda M."/>
            <person name="Takaki Y."/>
            <person name="Deguchi S."/>
        </authorList>
    </citation>
    <scope>NUCLEOTIDE SEQUENCE [LARGE SCALE GENOMIC DNA]</scope>
    <source>
        <strain evidence="2 3">GE09</strain>
    </source>
</reference>
<sequence length="146" mass="16349">MLVNPKTSLSVFIRSVKHLLIGVGAVSCVWLYINGAVFVIEESIRGNRVLGMLVGIALVFPFIVAVNVIVMMAVRKNVQSRPLPLRGLVDVHHHQNVDALLRHSNVLAWENKGLSAEERKRVLMGINVISELFYENGQRVWEGELK</sequence>